<protein>
    <submittedName>
        <fullName evidence="2">Uncharacterized protein</fullName>
    </submittedName>
</protein>
<accession>A0A0F9CR68</accession>
<reference evidence="2" key="1">
    <citation type="journal article" date="2015" name="Nature">
        <title>Complex archaea that bridge the gap between prokaryotes and eukaryotes.</title>
        <authorList>
            <person name="Spang A."/>
            <person name="Saw J.H."/>
            <person name="Jorgensen S.L."/>
            <person name="Zaremba-Niedzwiedzka K."/>
            <person name="Martijn J."/>
            <person name="Lind A.E."/>
            <person name="van Eijk R."/>
            <person name="Schleper C."/>
            <person name="Guy L."/>
            <person name="Ettema T.J."/>
        </authorList>
    </citation>
    <scope>NUCLEOTIDE SEQUENCE</scope>
</reference>
<dbReference type="AlphaFoldDB" id="A0A0F9CR68"/>
<evidence type="ECO:0000313" key="2">
    <source>
        <dbReference type="EMBL" id="KKL51868.1"/>
    </source>
</evidence>
<keyword evidence="1" id="KW-0472">Membrane</keyword>
<feature type="transmembrane region" description="Helical" evidence="1">
    <location>
        <begin position="69"/>
        <end position="89"/>
    </location>
</feature>
<sequence>MHDWQAWSNNTPIIVQINRTQTGVFNYTIEFYDMYNIYGDPNTVIVNIEEGTPPEDPGVGNPTETTPPAISFGFYFTIPLLFGVIFTALKSSKRYHKQKK</sequence>
<keyword evidence="1" id="KW-1133">Transmembrane helix</keyword>
<evidence type="ECO:0000256" key="1">
    <source>
        <dbReference type="SAM" id="Phobius"/>
    </source>
</evidence>
<gene>
    <name evidence="2" type="ORF">LCGC14_2291190</name>
</gene>
<organism evidence="2">
    <name type="scientific">marine sediment metagenome</name>
    <dbReference type="NCBI Taxonomy" id="412755"/>
    <lineage>
        <taxon>unclassified sequences</taxon>
        <taxon>metagenomes</taxon>
        <taxon>ecological metagenomes</taxon>
    </lineage>
</organism>
<comment type="caution">
    <text evidence="2">The sequence shown here is derived from an EMBL/GenBank/DDBJ whole genome shotgun (WGS) entry which is preliminary data.</text>
</comment>
<keyword evidence="1" id="KW-0812">Transmembrane</keyword>
<proteinExistence type="predicted"/>
<dbReference type="EMBL" id="LAZR01032098">
    <property type="protein sequence ID" value="KKL51868.1"/>
    <property type="molecule type" value="Genomic_DNA"/>
</dbReference>
<name>A0A0F9CR68_9ZZZZ</name>